<reference evidence="4 5" key="1">
    <citation type="submission" date="2013-07" db="EMBL/GenBank/DDBJ databases">
        <title>Isolation of a new Chlamydia species from the feral Sacred Ibis (Threskiornis aethiopicus): Chlamydia ibidis.</title>
        <authorList>
            <person name="Vorimore F."/>
            <person name="Hsia R.-C."/>
            <person name="Huot-Creasy H."/>
            <person name="Bastian S."/>
            <person name="Deruyter L."/>
            <person name="Passet A."/>
            <person name="Sachse K."/>
            <person name="Bavoil P."/>
            <person name="Myers G."/>
            <person name="Laroucau K."/>
        </authorList>
    </citation>
    <scope>NUCLEOTIDE SEQUENCE [LARGE SCALE GENOMIC DNA]</scope>
    <source>
        <strain evidence="4 5">10-1398/6</strain>
    </source>
</reference>
<feature type="transmembrane region" description="Helical" evidence="3">
    <location>
        <begin position="86"/>
        <end position="113"/>
    </location>
</feature>
<dbReference type="PIRSF" id="PIRSF016661">
    <property type="entry name" value="BioY"/>
    <property type="match status" value="1"/>
</dbReference>
<protein>
    <recommendedName>
        <fullName evidence="2">Biotin transporter</fullName>
    </recommendedName>
</protein>
<comment type="caution">
    <text evidence="4">The sequence shown here is derived from an EMBL/GenBank/DDBJ whole genome shotgun (WGS) entry which is preliminary data.</text>
</comment>
<comment type="subcellular location">
    <subcellularLocation>
        <location evidence="2">Cell membrane</location>
        <topology evidence="2">Multi-pass membrane protein</topology>
    </subcellularLocation>
</comment>
<accession>A0ABN0MYS4</accession>
<name>A0ABN0MYS4_9CHLA</name>
<feature type="transmembrane region" description="Helical" evidence="3">
    <location>
        <begin position="125"/>
        <end position="148"/>
    </location>
</feature>
<gene>
    <name evidence="4" type="ORF">H359_0792</name>
</gene>
<comment type="similarity">
    <text evidence="1 2">Belongs to the BioY family.</text>
</comment>
<feature type="transmembrane region" description="Helical" evidence="3">
    <location>
        <begin position="53"/>
        <end position="74"/>
    </location>
</feature>
<evidence type="ECO:0000313" key="4">
    <source>
        <dbReference type="EMBL" id="EQM62485.1"/>
    </source>
</evidence>
<proteinExistence type="inferred from homology"/>
<dbReference type="EMBL" id="APJW01000003">
    <property type="protein sequence ID" value="EQM62485.1"/>
    <property type="molecule type" value="Genomic_DNA"/>
</dbReference>
<dbReference type="RefSeq" id="WP_020370410.1">
    <property type="nucleotide sequence ID" value="NZ_APJW01000003.1"/>
</dbReference>
<evidence type="ECO:0000256" key="1">
    <source>
        <dbReference type="ARBA" id="ARBA00010692"/>
    </source>
</evidence>
<evidence type="ECO:0000256" key="3">
    <source>
        <dbReference type="SAM" id="Phobius"/>
    </source>
</evidence>
<keyword evidence="5" id="KW-1185">Reference proteome</keyword>
<feature type="transmembrane region" description="Helical" evidence="3">
    <location>
        <begin position="22"/>
        <end position="41"/>
    </location>
</feature>
<dbReference type="PANTHER" id="PTHR34295:SF1">
    <property type="entry name" value="BIOTIN TRANSPORTER BIOY"/>
    <property type="match status" value="1"/>
</dbReference>
<feature type="transmembrane region" description="Helical" evidence="3">
    <location>
        <begin position="160"/>
        <end position="181"/>
    </location>
</feature>
<organism evidence="4 5">
    <name type="scientific">Chlamydia ibidis 10-1398/6</name>
    <dbReference type="NCBI Taxonomy" id="1046581"/>
    <lineage>
        <taxon>Bacteria</taxon>
        <taxon>Pseudomonadati</taxon>
        <taxon>Chlamydiota</taxon>
        <taxon>Chlamydiia</taxon>
        <taxon>Chlamydiales</taxon>
        <taxon>Chlamydiaceae</taxon>
        <taxon>Chlamydia/Chlamydophila group</taxon>
        <taxon>Chlamydia</taxon>
    </lineage>
</organism>
<keyword evidence="2" id="KW-0813">Transport</keyword>
<keyword evidence="2" id="KW-1003">Cell membrane</keyword>
<dbReference type="InterPro" id="IPR003784">
    <property type="entry name" value="BioY"/>
</dbReference>
<dbReference type="Pfam" id="PF02632">
    <property type="entry name" value="BioY"/>
    <property type="match status" value="1"/>
</dbReference>
<dbReference type="PANTHER" id="PTHR34295">
    <property type="entry name" value="BIOTIN TRANSPORTER BIOY"/>
    <property type="match status" value="1"/>
</dbReference>
<evidence type="ECO:0000256" key="2">
    <source>
        <dbReference type="PIRNR" id="PIRNR016661"/>
    </source>
</evidence>
<keyword evidence="2 3" id="KW-0472">Membrane</keyword>
<evidence type="ECO:0000313" key="5">
    <source>
        <dbReference type="Proteomes" id="UP000016064"/>
    </source>
</evidence>
<keyword evidence="3" id="KW-1133">Transmembrane helix</keyword>
<dbReference type="Gene3D" id="1.10.1760.20">
    <property type="match status" value="1"/>
</dbReference>
<dbReference type="Proteomes" id="UP000016064">
    <property type="component" value="Unassembled WGS sequence"/>
</dbReference>
<keyword evidence="3" id="KW-0812">Transmembrane</keyword>
<sequence length="194" mass="21220">MIQAIIKHKYVQISIFREVGKIFLGSCLFTILAKITVPIPFSPVPVTLQTLAIYYLGVGSSPTVAMGSVALYLIEGCFLPVFCGSTYGVGVFLGPTAGYLLSFLPAISLISYIRCRTNSNIKLFFTLNIAASLILLCGAFWLECYLVYVSQGTASITRAIVLGVIPFIMGEISKMSLAITMKHMFFSLKSRIFK</sequence>